<sequence>MQRRRLEQRPVGWRLRLGHGRAQDPVAVAVLGSVAAAARALERSAGMPLALERQPLTVVASGTLFVTLDLSPLASETSQSRANRQTVTESRSRGPVRGSWLRHAGWLAGGERAREARCVVEGIKGSASEEEASRGGGPKATEALARSCCGVCVIWRGRAARSR</sequence>
<evidence type="ECO:0000313" key="3">
    <source>
        <dbReference type="Proteomes" id="UP000241462"/>
    </source>
</evidence>
<protein>
    <submittedName>
        <fullName evidence="2">Uncharacterized protein</fullName>
    </submittedName>
</protein>
<dbReference type="EMBL" id="KZ679005">
    <property type="protein sequence ID" value="PSR73190.1"/>
    <property type="molecule type" value="Genomic_DNA"/>
</dbReference>
<keyword evidence="3" id="KW-1185">Reference proteome</keyword>
<feature type="compositionally biased region" description="Polar residues" evidence="1">
    <location>
        <begin position="74"/>
        <end position="89"/>
    </location>
</feature>
<proteinExistence type="predicted"/>
<feature type="region of interest" description="Disordered" evidence="1">
    <location>
        <begin position="74"/>
        <end position="96"/>
    </location>
</feature>
<gene>
    <name evidence="2" type="ORF">BD289DRAFT_448995</name>
</gene>
<evidence type="ECO:0000256" key="1">
    <source>
        <dbReference type="SAM" id="MobiDB-lite"/>
    </source>
</evidence>
<evidence type="ECO:0000313" key="2">
    <source>
        <dbReference type="EMBL" id="PSR73190.1"/>
    </source>
</evidence>
<reference evidence="2 3" key="1">
    <citation type="journal article" date="2018" name="Mycol. Prog.">
        <title>Coniella lustricola, a new species from submerged detritus.</title>
        <authorList>
            <person name="Raudabaugh D.B."/>
            <person name="Iturriaga T."/>
            <person name="Carver A."/>
            <person name="Mondo S."/>
            <person name="Pangilinan J."/>
            <person name="Lipzen A."/>
            <person name="He G."/>
            <person name="Amirebrahimi M."/>
            <person name="Grigoriev I.V."/>
            <person name="Miller A.N."/>
        </authorList>
    </citation>
    <scope>NUCLEOTIDE SEQUENCE [LARGE SCALE GENOMIC DNA]</scope>
    <source>
        <strain evidence="2 3">B22-T-1</strain>
    </source>
</reference>
<accession>A0A2T2ZRK5</accession>
<dbReference type="Proteomes" id="UP000241462">
    <property type="component" value="Unassembled WGS sequence"/>
</dbReference>
<dbReference type="InParanoid" id="A0A2T2ZRK5"/>
<organism evidence="2 3">
    <name type="scientific">Coniella lustricola</name>
    <dbReference type="NCBI Taxonomy" id="2025994"/>
    <lineage>
        <taxon>Eukaryota</taxon>
        <taxon>Fungi</taxon>
        <taxon>Dikarya</taxon>
        <taxon>Ascomycota</taxon>
        <taxon>Pezizomycotina</taxon>
        <taxon>Sordariomycetes</taxon>
        <taxon>Sordariomycetidae</taxon>
        <taxon>Diaporthales</taxon>
        <taxon>Schizoparmaceae</taxon>
        <taxon>Coniella</taxon>
    </lineage>
</organism>
<name>A0A2T2ZRK5_9PEZI</name>
<dbReference type="AlphaFoldDB" id="A0A2T2ZRK5"/>